<dbReference type="InterPro" id="IPR036910">
    <property type="entry name" value="HMG_box_dom_sf"/>
</dbReference>
<protein>
    <submittedName>
        <fullName evidence="1">11711_t:CDS:1</fullName>
    </submittedName>
</protein>
<reference evidence="1" key="1">
    <citation type="submission" date="2021-06" db="EMBL/GenBank/DDBJ databases">
        <authorList>
            <person name="Kallberg Y."/>
            <person name="Tangrot J."/>
            <person name="Rosling A."/>
        </authorList>
    </citation>
    <scope>NUCLEOTIDE SEQUENCE</scope>
    <source>
        <strain evidence="1">UK204</strain>
    </source>
</reference>
<keyword evidence="2" id="KW-1185">Reference proteome</keyword>
<comment type="caution">
    <text evidence="1">The sequence shown here is derived from an EMBL/GenBank/DDBJ whole genome shotgun (WGS) entry which is preliminary data.</text>
</comment>
<evidence type="ECO:0000313" key="2">
    <source>
        <dbReference type="Proteomes" id="UP000789570"/>
    </source>
</evidence>
<gene>
    <name evidence="1" type="ORF">FCALED_LOCUS8843</name>
</gene>
<evidence type="ECO:0000313" key="1">
    <source>
        <dbReference type="EMBL" id="CAG8606352.1"/>
    </source>
</evidence>
<dbReference type="Gene3D" id="1.10.30.10">
    <property type="entry name" value="High mobility group box domain"/>
    <property type="match status" value="1"/>
</dbReference>
<name>A0A9N9CNI3_9GLOM</name>
<proteinExistence type="predicted"/>
<dbReference type="EMBL" id="CAJVPQ010002720">
    <property type="protein sequence ID" value="CAG8606352.1"/>
    <property type="molecule type" value="Genomic_DNA"/>
</dbReference>
<sequence length="433" mass="49952">MPKDQNILHRMTLPFPPNISVDELLEKSRSNNSRPGKVPNCFLIYRLVWVEQMKRVGIKLDLSEISNFVGHKWKCERKEVTDYYRKLSSDAKTKFRTNSKPRFIFHNKCELNNAEQPQDDASTDSLQTPEGASPGASYLHFPMDINQSISDQDPTMDYFAGLTNGMSFEADPSMHQGCSLKESINEMLRLIFAITPETYSKLHNMKGVITSEELERIKFVLEYNRSMISEQSKSSSKCTLLNHMSAIKARMNQLEYATSDAFIDIKNNFNDSQMSFGFDPTREMYESTPQDLVFNAEGNVDRFTQSEVLHQQALFTPTPSEHFDFTDSQFNHNYPLLFRSNLRPTYPPQITIQEIIEFISSTVPRRSFQPTNAFKVYRIATILQMRTNNNDLMILSGSLVSTNYSMESLEVKRTYQRLALEVNNELITRQIHA</sequence>
<organism evidence="1 2">
    <name type="scientific">Funneliformis caledonium</name>
    <dbReference type="NCBI Taxonomy" id="1117310"/>
    <lineage>
        <taxon>Eukaryota</taxon>
        <taxon>Fungi</taxon>
        <taxon>Fungi incertae sedis</taxon>
        <taxon>Mucoromycota</taxon>
        <taxon>Glomeromycotina</taxon>
        <taxon>Glomeromycetes</taxon>
        <taxon>Glomerales</taxon>
        <taxon>Glomeraceae</taxon>
        <taxon>Funneliformis</taxon>
    </lineage>
</organism>
<dbReference type="SUPFAM" id="SSF47095">
    <property type="entry name" value="HMG-box"/>
    <property type="match status" value="1"/>
</dbReference>
<dbReference type="Proteomes" id="UP000789570">
    <property type="component" value="Unassembled WGS sequence"/>
</dbReference>
<dbReference type="AlphaFoldDB" id="A0A9N9CNI3"/>
<accession>A0A9N9CNI3</accession>
<dbReference type="OrthoDB" id="2376828at2759"/>